<keyword evidence="2" id="KW-0732">Signal</keyword>
<evidence type="ECO:0000256" key="2">
    <source>
        <dbReference type="SAM" id="SignalP"/>
    </source>
</evidence>
<feature type="compositionally biased region" description="Basic and acidic residues" evidence="1">
    <location>
        <begin position="38"/>
        <end position="65"/>
    </location>
</feature>
<dbReference type="AlphaFoldDB" id="A0A1P8K921"/>
<evidence type="ECO:0000313" key="4">
    <source>
        <dbReference type="Proteomes" id="UP000186110"/>
    </source>
</evidence>
<feature type="chain" id="PRO_5010184366" description="Phosphate starvation-inducible protein PsiF" evidence="2">
    <location>
        <begin position="23"/>
        <end position="71"/>
    </location>
</feature>
<name>A0A1P8K921_9BURK</name>
<gene>
    <name evidence="3" type="ORF">RS694_08020</name>
</gene>
<organism evidence="3 4">
    <name type="scientific">Rhodoferax saidenbachensis</name>
    <dbReference type="NCBI Taxonomy" id="1484693"/>
    <lineage>
        <taxon>Bacteria</taxon>
        <taxon>Pseudomonadati</taxon>
        <taxon>Pseudomonadota</taxon>
        <taxon>Betaproteobacteria</taxon>
        <taxon>Burkholderiales</taxon>
        <taxon>Comamonadaceae</taxon>
        <taxon>Rhodoferax</taxon>
    </lineage>
</organism>
<evidence type="ECO:0008006" key="5">
    <source>
        <dbReference type="Google" id="ProtNLM"/>
    </source>
</evidence>
<sequence length="71" mass="7725">MKKLTPTLLFASMLLAGSAAMSQPQDKNVTLMACMKKDPTSKECEKNGELKKNATAKNEKKEPMKKAAAKP</sequence>
<feature type="region of interest" description="Disordered" evidence="1">
    <location>
        <begin position="38"/>
        <end position="71"/>
    </location>
</feature>
<reference evidence="3 4" key="1">
    <citation type="submission" date="2017-01" db="EMBL/GenBank/DDBJ databases">
        <authorList>
            <person name="Mah S.A."/>
            <person name="Swanson W.J."/>
            <person name="Moy G.W."/>
            <person name="Vacquier V.D."/>
        </authorList>
    </citation>
    <scope>NUCLEOTIDE SEQUENCE [LARGE SCALE GENOMIC DNA]</scope>
    <source>
        <strain evidence="3 4">DSM 22694</strain>
    </source>
</reference>
<dbReference type="Proteomes" id="UP000186110">
    <property type="component" value="Chromosome"/>
</dbReference>
<feature type="signal peptide" evidence="2">
    <location>
        <begin position="1"/>
        <end position="22"/>
    </location>
</feature>
<evidence type="ECO:0000313" key="3">
    <source>
        <dbReference type="EMBL" id="APW42485.1"/>
    </source>
</evidence>
<proteinExistence type="predicted"/>
<evidence type="ECO:0000256" key="1">
    <source>
        <dbReference type="SAM" id="MobiDB-lite"/>
    </source>
</evidence>
<protein>
    <recommendedName>
        <fullName evidence="5">Phosphate starvation-inducible protein PsiF</fullName>
    </recommendedName>
</protein>
<dbReference type="EMBL" id="CP019239">
    <property type="protein sequence ID" value="APW42485.1"/>
    <property type="molecule type" value="Genomic_DNA"/>
</dbReference>
<accession>A0A1P8K921</accession>
<dbReference type="RefSeq" id="WP_029708707.1">
    <property type="nucleotide sequence ID" value="NZ_CP019239.1"/>
</dbReference>
<dbReference type="KEGG" id="rsb:RS694_08020"/>
<keyword evidence="4" id="KW-1185">Reference proteome</keyword>